<dbReference type="EMBL" id="WNLA01000015">
    <property type="protein sequence ID" value="MTW04412.1"/>
    <property type="molecule type" value="Genomic_DNA"/>
</dbReference>
<feature type="region of interest" description="Disordered" evidence="1">
    <location>
        <begin position="23"/>
        <end position="51"/>
    </location>
</feature>
<keyword evidence="4" id="KW-1185">Reference proteome</keyword>
<evidence type="ECO:0000256" key="1">
    <source>
        <dbReference type="SAM" id="MobiDB-lite"/>
    </source>
</evidence>
<gene>
    <name evidence="3" type="ORF">GM668_20245</name>
</gene>
<feature type="compositionally biased region" description="Basic and acidic residues" evidence="1">
    <location>
        <begin position="38"/>
        <end position="51"/>
    </location>
</feature>
<dbReference type="Proteomes" id="UP000484015">
    <property type="component" value="Unassembled WGS sequence"/>
</dbReference>
<sequence length="127" mass="14155">MPQPSAACKRALADATALCPNRNREADGLMGDSAHQQRKSDHNDGNAFDLTHDPESGVDCNLFSKLALLDFRVSYVIWNRQIYNADLAAKGWRPYTGKNGHTHHMHVSVRADLRDIGSPWPWASLES</sequence>
<evidence type="ECO:0000259" key="2">
    <source>
        <dbReference type="Pfam" id="PF26571"/>
    </source>
</evidence>
<dbReference type="AlphaFoldDB" id="A0A6L6Q5K0"/>
<proteinExistence type="predicted"/>
<organism evidence="3 4">
    <name type="scientific">Pseudoduganella ginsengisoli</name>
    <dbReference type="NCBI Taxonomy" id="1462440"/>
    <lineage>
        <taxon>Bacteria</taxon>
        <taxon>Pseudomonadati</taxon>
        <taxon>Pseudomonadota</taxon>
        <taxon>Betaproteobacteria</taxon>
        <taxon>Burkholderiales</taxon>
        <taxon>Oxalobacteraceae</taxon>
        <taxon>Telluria group</taxon>
        <taxon>Pseudoduganella</taxon>
    </lineage>
</organism>
<feature type="domain" description="ARB-07466-like C-terminal" evidence="2">
    <location>
        <begin position="31"/>
        <end position="105"/>
    </location>
</feature>
<name>A0A6L6Q5K0_9BURK</name>
<evidence type="ECO:0000313" key="4">
    <source>
        <dbReference type="Proteomes" id="UP000484015"/>
    </source>
</evidence>
<reference evidence="3 4" key="1">
    <citation type="submission" date="2019-11" db="EMBL/GenBank/DDBJ databases">
        <title>Type strains purchased from KCTC, JCM and DSMZ.</title>
        <authorList>
            <person name="Lu H."/>
        </authorList>
    </citation>
    <scope>NUCLEOTIDE SEQUENCE [LARGE SCALE GENOMIC DNA]</scope>
    <source>
        <strain evidence="3 4">KCTC 42409</strain>
    </source>
</reference>
<evidence type="ECO:0000313" key="3">
    <source>
        <dbReference type="EMBL" id="MTW04412.1"/>
    </source>
</evidence>
<comment type="caution">
    <text evidence="3">The sequence shown here is derived from an EMBL/GenBank/DDBJ whole genome shotgun (WGS) entry which is preliminary data.</text>
</comment>
<accession>A0A6L6Q5K0</accession>
<protein>
    <recommendedName>
        <fullName evidence="2">ARB-07466-like C-terminal domain-containing protein</fullName>
    </recommendedName>
</protein>
<dbReference type="OrthoDB" id="7671932at2"/>
<dbReference type="Pfam" id="PF26571">
    <property type="entry name" value="VldE"/>
    <property type="match status" value="1"/>
</dbReference>
<dbReference type="RefSeq" id="WP_155440763.1">
    <property type="nucleotide sequence ID" value="NZ_WNLA01000015.1"/>
</dbReference>
<dbReference type="InterPro" id="IPR058593">
    <property type="entry name" value="ARB_07466-like_C"/>
</dbReference>